<dbReference type="Gene3D" id="3.30.420.40">
    <property type="match status" value="2"/>
</dbReference>
<accession>A0A369B140</accession>
<evidence type="ECO:0000313" key="3">
    <source>
        <dbReference type="Proteomes" id="UP000288197"/>
    </source>
</evidence>
<dbReference type="AlphaFoldDB" id="A0A369B140"/>
<dbReference type="InterPro" id="IPR043129">
    <property type="entry name" value="ATPase_NBD"/>
</dbReference>
<dbReference type="InterPro" id="IPR000600">
    <property type="entry name" value="ROK"/>
</dbReference>
<dbReference type="Proteomes" id="UP000288197">
    <property type="component" value="Unassembled WGS sequence"/>
</dbReference>
<keyword evidence="2" id="KW-0808">Transferase</keyword>
<dbReference type="EMBL" id="NGJX01000001">
    <property type="protein sequence ID" value="RSU05576.1"/>
    <property type="molecule type" value="Genomic_DNA"/>
</dbReference>
<proteinExistence type="inferred from homology"/>
<dbReference type="Pfam" id="PF00480">
    <property type="entry name" value="ROK"/>
    <property type="match status" value="1"/>
</dbReference>
<comment type="caution">
    <text evidence="2">The sequence shown here is derived from an EMBL/GenBank/DDBJ whole genome shotgun (WGS) entry which is preliminary data.</text>
</comment>
<dbReference type="OrthoDB" id="9795247at2"/>
<dbReference type="GeneID" id="63145541"/>
<protein>
    <submittedName>
        <fullName evidence="2">N-acetylmannosamine kinase</fullName>
    </submittedName>
</protein>
<dbReference type="GO" id="GO:0016301">
    <property type="term" value="F:kinase activity"/>
    <property type="evidence" value="ECO:0007669"/>
    <property type="project" value="UniProtKB-KW"/>
</dbReference>
<evidence type="ECO:0000256" key="1">
    <source>
        <dbReference type="ARBA" id="ARBA00006479"/>
    </source>
</evidence>
<sequence>MGLAVFDIGGSAVKYGFWNEETLTQQGQFKTPETFEEMKENLKKVITSFEGEVEGVAMSAPGAANDVKREIEGISAVPYLHNRPIYDELESYLSLPVTIENDANCAGIAEIELGAGKDNQHVAFVVLGTGVGGSVFINRQIYKGAHLFGGEFGLMTNRTDRTFSSNGTIVKVADKYQRLTAEVVNGKDIFEKIDQGDPLALKLLNDMYDNVANALYNIQVSMDPELVIIGGGVSARPEIADEIKMRLKWLLDEQGVSSILPEVRTCHFANDANLIGAAMNFYNKQK</sequence>
<dbReference type="RefSeq" id="WP_114288816.1">
    <property type="nucleotide sequence ID" value="NZ_CP122523.1"/>
</dbReference>
<dbReference type="CDD" id="cd24152">
    <property type="entry name" value="ASKHA_NBD_ROK-like"/>
    <property type="match status" value="1"/>
</dbReference>
<keyword evidence="3" id="KW-1185">Reference proteome</keyword>
<comment type="similarity">
    <text evidence="1">Belongs to the ROK (NagC/XylR) family.</text>
</comment>
<dbReference type="PANTHER" id="PTHR18964:SF170">
    <property type="entry name" value="SUGAR KINASE"/>
    <property type="match status" value="1"/>
</dbReference>
<reference evidence="2 3" key="1">
    <citation type="submission" date="2017-05" db="EMBL/GenBank/DDBJ databases">
        <title>Vagococcus spp. assemblies.</title>
        <authorList>
            <person name="Gulvik C.A."/>
        </authorList>
    </citation>
    <scope>NUCLEOTIDE SEQUENCE [LARGE SCALE GENOMIC DNA]</scope>
    <source>
        <strain evidence="2 3">NCFB 2497</strain>
    </source>
</reference>
<name>A0A369B140_9ENTE</name>
<dbReference type="SUPFAM" id="SSF53067">
    <property type="entry name" value="Actin-like ATPase domain"/>
    <property type="match status" value="1"/>
</dbReference>
<gene>
    <name evidence="2" type="ORF">CBF32_00850</name>
</gene>
<dbReference type="PANTHER" id="PTHR18964">
    <property type="entry name" value="ROK (REPRESSOR, ORF, KINASE) FAMILY"/>
    <property type="match status" value="1"/>
</dbReference>
<keyword evidence="2" id="KW-0418">Kinase</keyword>
<evidence type="ECO:0000313" key="2">
    <source>
        <dbReference type="EMBL" id="RSU05576.1"/>
    </source>
</evidence>
<organism evidence="2 3">
    <name type="scientific">Vagococcus fluvialis</name>
    <dbReference type="NCBI Taxonomy" id="2738"/>
    <lineage>
        <taxon>Bacteria</taxon>
        <taxon>Bacillati</taxon>
        <taxon>Bacillota</taxon>
        <taxon>Bacilli</taxon>
        <taxon>Lactobacillales</taxon>
        <taxon>Enterococcaceae</taxon>
        <taxon>Vagococcus</taxon>
    </lineage>
</organism>